<organism evidence="1 2">
    <name type="scientific">Actinomadura barringtoniae</name>
    <dbReference type="NCBI Taxonomy" id="1427535"/>
    <lineage>
        <taxon>Bacteria</taxon>
        <taxon>Bacillati</taxon>
        <taxon>Actinomycetota</taxon>
        <taxon>Actinomycetes</taxon>
        <taxon>Streptosporangiales</taxon>
        <taxon>Thermomonosporaceae</taxon>
        <taxon>Actinomadura</taxon>
    </lineage>
</organism>
<name>A0A939PMP2_9ACTN</name>
<protein>
    <submittedName>
        <fullName evidence="1">Uncharacterized protein</fullName>
    </submittedName>
</protein>
<proteinExistence type="predicted"/>
<evidence type="ECO:0000313" key="2">
    <source>
        <dbReference type="Proteomes" id="UP000669179"/>
    </source>
</evidence>
<sequence length="348" mass="37015">MIALIAGGGLVVLVVVAVVLATTVFKPDKVTPSERLAATATSVSGARTLALKGTFTSGSDVLQGELKVTRGGRAGGQVTWGSDNVTILSADEKLYVKAPKSYWTDKITSANALVKDGDQWGKVDPTDLSLDFQKDLSPSALAGALRQAATYKNALRETKTTAQGRKALRISTPSAVFYVTDAKSPELLRYESNILRTQVDVTAQNASGGAAAISQLRGYAGELKDSFDAVGRVDLVEFDKKQLCYENSGSCRVRAKFQPPTGTNSPTKIEIKFWLTAGSATGSNLGDCSTSFTAKSTSATWVECSVKSSAWSKFSHGSQSRYSQHHQYWVSGAADSDVQALQSGFDKE</sequence>
<dbReference type="AlphaFoldDB" id="A0A939PMP2"/>
<reference evidence="1" key="1">
    <citation type="submission" date="2021-03" db="EMBL/GenBank/DDBJ databases">
        <authorList>
            <person name="Kanchanasin P."/>
            <person name="Saeng-In P."/>
            <person name="Phongsopitanun W."/>
            <person name="Yuki M."/>
            <person name="Kudo T."/>
            <person name="Ohkuma M."/>
            <person name="Tanasupawat S."/>
        </authorList>
    </citation>
    <scope>NUCLEOTIDE SEQUENCE</scope>
    <source>
        <strain evidence="1">GKU 128</strain>
    </source>
</reference>
<dbReference type="Proteomes" id="UP000669179">
    <property type="component" value="Unassembled WGS sequence"/>
</dbReference>
<dbReference type="EMBL" id="JAGEOJ010000013">
    <property type="protein sequence ID" value="MBO2451381.1"/>
    <property type="molecule type" value="Genomic_DNA"/>
</dbReference>
<keyword evidence="2" id="KW-1185">Reference proteome</keyword>
<comment type="caution">
    <text evidence="1">The sequence shown here is derived from an EMBL/GenBank/DDBJ whole genome shotgun (WGS) entry which is preliminary data.</text>
</comment>
<gene>
    <name evidence="1" type="ORF">J4573_30125</name>
</gene>
<evidence type="ECO:0000313" key="1">
    <source>
        <dbReference type="EMBL" id="MBO2451381.1"/>
    </source>
</evidence>
<accession>A0A939PMP2</accession>
<dbReference type="RefSeq" id="WP_208259286.1">
    <property type="nucleotide sequence ID" value="NZ_JAGEOJ010000013.1"/>
</dbReference>